<dbReference type="Proteomes" id="UP000271162">
    <property type="component" value="Unassembled WGS sequence"/>
</dbReference>
<proteinExistence type="predicted"/>
<accession>A0A0N4YSP2</accession>
<evidence type="ECO:0000313" key="1">
    <source>
        <dbReference type="EMBL" id="VDL84002.1"/>
    </source>
</evidence>
<dbReference type="EMBL" id="UYSL01024968">
    <property type="protein sequence ID" value="VDL84002.1"/>
    <property type="molecule type" value="Genomic_DNA"/>
</dbReference>
<gene>
    <name evidence="1" type="ORF">NBR_LOCUS20265</name>
</gene>
<reference evidence="3" key="1">
    <citation type="submission" date="2017-02" db="UniProtKB">
        <authorList>
            <consortium name="WormBaseParasite"/>
        </authorList>
    </citation>
    <scope>IDENTIFICATION</scope>
</reference>
<keyword evidence="2" id="KW-1185">Reference proteome</keyword>
<dbReference type="AlphaFoldDB" id="A0A0N4YSP2"/>
<organism evidence="3">
    <name type="scientific">Nippostrongylus brasiliensis</name>
    <name type="common">Rat hookworm</name>
    <dbReference type="NCBI Taxonomy" id="27835"/>
    <lineage>
        <taxon>Eukaryota</taxon>
        <taxon>Metazoa</taxon>
        <taxon>Ecdysozoa</taxon>
        <taxon>Nematoda</taxon>
        <taxon>Chromadorea</taxon>
        <taxon>Rhabditida</taxon>
        <taxon>Rhabditina</taxon>
        <taxon>Rhabditomorpha</taxon>
        <taxon>Strongyloidea</taxon>
        <taxon>Heligmosomidae</taxon>
        <taxon>Nippostrongylus</taxon>
    </lineage>
</organism>
<dbReference type="WBParaSite" id="NBR_0002026401-mRNA-1">
    <property type="protein sequence ID" value="NBR_0002026401-mRNA-1"/>
    <property type="gene ID" value="NBR_0002026401"/>
</dbReference>
<protein>
    <submittedName>
        <fullName evidence="3">Electron transfer flavoprotein subunit beta</fullName>
    </submittedName>
</protein>
<sequence length="94" mass="10503">MQLVKVAVRQDLTRAPEDIRPEREEILAAAPDRAEDVLAKKAQEDPSHIDLTGALLMRADVHIGCQTLDLDKPLKETGGVDLMQALHKWFKHSP</sequence>
<reference evidence="1 2" key="2">
    <citation type="submission" date="2018-11" db="EMBL/GenBank/DDBJ databases">
        <authorList>
            <consortium name="Pathogen Informatics"/>
        </authorList>
    </citation>
    <scope>NUCLEOTIDE SEQUENCE [LARGE SCALE GENOMIC DNA]</scope>
</reference>
<evidence type="ECO:0000313" key="2">
    <source>
        <dbReference type="Proteomes" id="UP000271162"/>
    </source>
</evidence>
<name>A0A0N4YSP2_NIPBR</name>
<evidence type="ECO:0000313" key="3">
    <source>
        <dbReference type="WBParaSite" id="NBR_0002026401-mRNA-1"/>
    </source>
</evidence>